<evidence type="ECO:0000256" key="2">
    <source>
        <dbReference type="SAM" id="SignalP"/>
    </source>
</evidence>
<gene>
    <name evidence="3" type="ORF">OM076_14255</name>
</gene>
<organism evidence="3 4">
    <name type="scientific">Solirubrobacter ginsenosidimutans</name>
    <dbReference type="NCBI Taxonomy" id="490573"/>
    <lineage>
        <taxon>Bacteria</taxon>
        <taxon>Bacillati</taxon>
        <taxon>Actinomycetota</taxon>
        <taxon>Thermoleophilia</taxon>
        <taxon>Solirubrobacterales</taxon>
        <taxon>Solirubrobacteraceae</taxon>
        <taxon>Solirubrobacter</taxon>
    </lineage>
</organism>
<sequence length="89" mass="9369">MVRTALLTLWVLALSAPVALAAPGHDGGQGTYGEADDKVVTAAGFIIIVGVPILVTLLSLAYNKLEDRRLRRLSAAKARTARADARGGW</sequence>
<name>A0A9X3MR56_9ACTN</name>
<evidence type="ECO:0000256" key="1">
    <source>
        <dbReference type="SAM" id="Phobius"/>
    </source>
</evidence>
<keyword evidence="1" id="KW-0812">Transmembrane</keyword>
<reference evidence="3" key="1">
    <citation type="submission" date="2022-10" db="EMBL/GenBank/DDBJ databases">
        <title>The WGS of Solirubrobacter ginsenosidimutans DSM 21036.</title>
        <authorList>
            <person name="Jiang Z."/>
        </authorList>
    </citation>
    <scope>NUCLEOTIDE SEQUENCE</scope>
    <source>
        <strain evidence="3">DSM 21036</strain>
    </source>
</reference>
<keyword evidence="1" id="KW-0472">Membrane</keyword>
<evidence type="ECO:0000313" key="4">
    <source>
        <dbReference type="Proteomes" id="UP001149140"/>
    </source>
</evidence>
<feature type="transmembrane region" description="Helical" evidence="1">
    <location>
        <begin position="40"/>
        <end position="62"/>
    </location>
</feature>
<evidence type="ECO:0000313" key="3">
    <source>
        <dbReference type="EMBL" id="MDA0161436.1"/>
    </source>
</evidence>
<keyword evidence="4" id="KW-1185">Reference proteome</keyword>
<evidence type="ECO:0008006" key="5">
    <source>
        <dbReference type="Google" id="ProtNLM"/>
    </source>
</evidence>
<dbReference type="Proteomes" id="UP001149140">
    <property type="component" value="Unassembled WGS sequence"/>
</dbReference>
<dbReference type="EMBL" id="JAPDOD010000012">
    <property type="protein sequence ID" value="MDA0161436.1"/>
    <property type="molecule type" value="Genomic_DNA"/>
</dbReference>
<feature type="chain" id="PRO_5040893842" description="CcmD family protein" evidence="2">
    <location>
        <begin position="22"/>
        <end position="89"/>
    </location>
</feature>
<accession>A0A9X3MR56</accession>
<comment type="caution">
    <text evidence="3">The sequence shown here is derived from an EMBL/GenBank/DDBJ whole genome shotgun (WGS) entry which is preliminary data.</text>
</comment>
<protein>
    <recommendedName>
        <fullName evidence="5">CcmD family protein</fullName>
    </recommendedName>
</protein>
<keyword evidence="2" id="KW-0732">Signal</keyword>
<proteinExistence type="predicted"/>
<keyword evidence="1" id="KW-1133">Transmembrane helix</keyword>
<dbReference type="RefSeq" id="WP_270040646.1">
    <property type="nucleotide sequence ID" value="NZ_JAPDOD010000012.1"/>
</dbReference>
<feature type="signal peptide" evidence="2">
    <location>
        <begin position="1"/>
        <end position="21"/>
    </location>
</feature>
<dbReference type="AlphaFoldDB" id="A0A9X3MR56"/>